<protein>
    <submittedName>
        <fullName evidence="2">Extracellular solute-binding protein</fullName>
    </submittedName>
</protein>
<dbReference type="RefSeq" id="WP_186875642.1">
    <property type="nucleotide sequence ID" value="NZ_JACOPF010000001.1"/>
</dbReference>
<feature type="signal peptide" evidence="1">
    <location>
        <begin position="1"/>
        <end position="23"/>
    </location>
</feature>
<dbReference type="Gene3D" id="3.40.190.10">
    <property type="entry name" value="Periplasmic binding protein-like II"/>
    <property type="match status" value="2"/>
</dbReference>
<dbReference type="EMBL" id="JACOPF010000001">
    <property type="protein sequence ID" value="MBC5689070.1"/>
    <property type="molecule type" value="Genomic_DNA"/>
</dbReference>
<organism evidence="2 3">
    <name type="scientific">Mediterraneibacter hominis</name>
    <dbReference type="NCBI Taxonomy" id="2763054"/>
    <lineage>
        <taxon>Bacteria</taxon>
        <taxon>Bacillati</taxon>
        <taxon>Bacillota</taxon>
        <taxon>Clostridia</taxon>
        <taxon>Lachnospirales</taxon>
        <taxon>Lachnospiraceae</taxon>
        <taxon>Mediterraneibacter</taxon>
    </lineage>
</organism>
<keyword evidence="1" id="KW-0732">Signal</keyword>
<dbReference type="InterPro" id="IPR050490">
    <property type="entry name" value="Bact_solute-bd_prot1"/>
</dbReference>
<gene>
    <name evidence="2" type="ORF">H8S37_09040</name>
</gene>
<dbReference type="Pfam" id="PF01547">
    <property type="entry name" value="SBP_bac_1"/>
    <property type="match status" value="1"/>
</dbReference>
<comment type="caution">
    <text evidence="2">The sequence shown here is derived from an EMBL/GenBank/DDBJ whole genome shotgun (WGS) entry which is preliminary data.</text>
</comment>
<reference evidence="2" key="1">
    <citation type="submission" date="2020-08" db="EMBL/GenBank/DDBJ databases">
        <title>Genome public.</title>
        <authorList>
            <person name="Liu C."/>
            <person name="Sun Q."/>
        </authorList>
    </citation>
    <scope>NUCLEOTIDE SEQUENCE</scope>
    <source>
        <strain evidence="2">NSJ-55</strain>
    </source>
</reference>
<dbReference type="PANTHER" id="PTHR43649">
    <property type="entry name" value="ARABINOSE-BINDING PROTEIN-RELATED"/>
    <property type="match status" value="1"/>
</dbReference>
<dbReference type="PROSITE" id="PS51257">
    <property type="entry name" value="PROKAR_LIPOPROTEIN"/>
    <property type="match status" value="1"/>
</dbReference>
<evidence type="ECO:0000313" key="2">
    <source>
        <dbReference type="EMBL" id="MBC5689070.1"/>
    </source>
</evidence>
<feature type="chain" id="PRO_5038735889" evidence="1">
    <location>
        <begin position="24"/>
        <end position="425"/>
    </location>
</feature>
<accession>A0A923RQ22</accession>
<dbReference type="InterPro" id="IPR006059">
    <property type="entry name" value="SBP"/>
</dbReference>
<sequence>MKKQLKTVTGVLTAALLAGSLTACSEGKTEEATNETNNKDGVTLQLLQFKEDQAAIVQAMIEDFNAQSDGITVEATILGDDFSATRQARFAGNDGPDIFFVEGYGDAQTWLEYLTDLSDEEWVSDLADHTVDGVTFDGKIYGFPIGLEGYGFVYNKDLFEQAGITEVPTTLSELREVDEKLKANGIQSTCDCMSEWWFTGQHLLSLPFALVDEPQEFAESITSGDAVVSDDPYMDGFFDIMDLMVEYGQGEDSIGVDYNTSIAKFAAGETAMMMTGSWAEASMISANPDMNLGIFPVCMSDDPADARMATNVSAYYAINNQSEYVEEAKTFLNWMHDNYQKYFVDQMNLIPAFTEGITVDSLGMTGKEISEYVNKGITCPFAFYFWPSGAKEEFHAPLQQYAAGMADRDETMDELQNIWNKYAAD</sequence>
<proteinExistence type="predicted"/>
<dbReference type="Proteomes" id="UP000652477">
    <property type="component" value="Unassembled WGS sequence"/>
</dbReference>
<evidence type="ECO:0000256" key="1">
    <source>
        <dbReference type="SAM" id="SignalP"/>
    </source>
</evidence>
<dbReference type="SUPFAM" id="SSF53850">
    <property type="entry name" value="Periplasmic binding protein-like II"/>
    <property type="match status" value="1"/>
</dbReference>
<dbReference type="PANTHER" id="PTHR43649:SF12">
    <property type="entry name" value="DIACETYLCHITOBIOSE BINDING PROTEIN DASA"/>
    <property type="match status" value="1"/>
</dbReference>
<evidence type="ECO:0000313" key="3">
    <source>
        <dbReference type="Proteomes" id="UP000652477"/>
    </source>
</evidence>
<keyword evidence="3" id="KW-1185">Reference proteome</keyword>
<dbReference type="AlphaFoldDB" id="A0A923RQ22"/>
<name>A0A923RQ22_9FIRM</name>